<dbReference type="Pfam" id="PF00484">
    <property type="entry name" value="Pro_CA"/>
    <property type="match status" value="1"/>
</dbReference>
<evidence type="ECO:0000256" key="5">
    <source>
        <dbReference type="SAM" id="SignalP"/>
    </source>
</evidence>
<comment type="caution">
    <text evidence="6">The sequence shown here is derived from an EMBL/GenBank/DDBJ whole genome shotgun (WGS) entry which is preliminary data.</text>
</comment>
<dbReference type="Gene3D" id="3.40.1050.10">
    <property type="entry name" value="Carbonic anhydrase"/>
    <property type="match status" value="1"/>
</dbReference>
<dbReference type="GO" id="GO:0004089">
    <property type="term" value="F:carbonate dehydratase activity"/>
    <property type="evidence" value="ECO:0007669"/>
    <property type="project" value="InterPro"/>
</dbReference>
<evidence type="ECO:0000256" key="3">
    <source>
        <dbReference type="PIRSR" id="PIRSR601765-1"/>
    </source>
</evidence>
<sequence length="238" mass="25302">MNNPSRPTRRRALGTALFAGSSALLVTSLASTSAHASGGDDTENLTPDQALALLHEGNRRYRRDRSRQPHLSQARREETAGAQHPFALVLGCLDSRVPVEHVFDRGIGDLAVVRTGGQVLDASVTASVTYGGAHLHVPLIMVLGHSSCGAVTAAVQYVESGETPPADIEPFVTGIRPAVEEAMTLPGDDLVAKTIDVNARQIAERLRGNEFLAPYIAEGALRVVSARYDLASGRVHDL</sequence>
<evidence type="ECO:0000313" key="7">
    <source>
        <dbReference type="Proteomes" id="UP000237846"/>
    </source>
</evidence>
<reference evidence="6 7" key="1">
    <citation type="submission" date="2018-03" db="EMBL/GenBank/DDBJ databases">
        <title>Genomic Encyclopedia of Archaeal and Bacterial Type Strains, Phase II (KMG-II): from individual species to whole genera.</title>
        <authorList>
            <person name="Goeker M."/>
        </authorList>
    </citation>
    <scope>NUCLEOTIDE SEQUENCE [LARGE SCALE GENOMIC DNA]</scope>
    <source>
        <strain evidence="6 7">DSM 45601</strain>
    </source>
</reference>
<dbReference type="OrthoDB" id="9797527at2"/>
<evidence type="ECO:0000256" key="1">
    <source>
        <dbReference type="ARBA" id="ARBA00006217"/>
    </source>
</evidence>
<comment type="cofactor">
    <cofactor evidence="3">
        <name>Zn(2+)</name>
        <dbReference type="ChEBI" id="CHEBI:29105"/>
    </cofactor>
    <text evidence="3">Binds 1 zinc ion per subunit.</text>
</comment>
<accession>A0A2T0Q0D2</accession>
<feature type="binding site" evidence="3">
    <location>
        <position position="92"/>
    </location>
    <ligand>
        <name>Zn(2+)</name>
        <dbReference type="ChEBI" id="CHEBI:29105"/>
    </ligand>
</feature>
<comment type="similarity">
    <text evidence="1">Belongs to the beta-class carbonic anhydrase family.</text>
</comment>
<dbReference type="SUPFAM" id="SSF53056">
    <property type="entry name" value="beta-carbonic anhydrase, cab"/>
    <property type="match status" value="1"/>
</dbReference>
<feature type="binding site" evidence="3">
    <location>
        <position position="148"/>
    </location>
    <ligand>
        <name>Zn(2+)</name>
        <dbReference type="ChEBI" id="CHEBI:29105"/>
    </ligand>
</feature>
<dbReference type="AlphaFoldDB" id="A0A2T0Q0D2"/>
<feature type="binding site" evidence="3">
    <location>
        <position position="94"/>
    </location>
    <ligand>
        <name>Zn(2+)</name>
        <dbReference type="ChEBI" id="CHEBI:29105"/>
    </ligand>
</feature>
<name>A0A2T0Q0D2_9ACTN</name>
<evidence type="ECO:0000313" key="6">
    <source>
        <dbReference type="EMBL" id="PRX97226.1"/>
    </source>
</evidence>
<dbReference type="PANTHER" id="PTHR11002:SF79">
    <property type="entry name" value="CARBONIC ANHYDRASE 2"/>
    <property type="match status" value="1"/>
</dbReference>
<organism evidence="6 7">
    <name type="scientific">Allonocardiopsis opalescens</name>
    <dbReference type="NCBI Taxonomy" id="1144618"/>
    <lineage>
        <taxon>Bacteria</taxon>
        <taxon>Bacillati</taxon>
        <taxon>Actinomycetota</taxon>
        <taxon>Actinomycetes</taxon>
        <taxon>Streptosporangiales</taxon>
        <taxon>Allonocardiopsis</taxon>
    </lineage>
</organism>
<dbReference type="InterPro" id="IPR006311">
    <property type="entry name" value="TAT_signal"/>
</dbReference>
<dbReference type="PROSITE" id="PS51318">
    <property type="entry name" value="TAT"/>
    <property type="match status" value="1"/>
</dbReference>
<feature type="region of interest" description="Disordered" evidence="4">
    <location>
        <begin position="56"/>
        <end position="79"/>
    </location>
</feature>
<evidence type="ECO:0000256" key="2">
    <source>
        <dbReference type="ARBA" id="ARBA00024993"/>
    </source>
</evidence>
<feature type="binding site" evidence="3">
    <location>
        <position position="145"/>
    </location>
    <ligand>
        <name>Zn(2+)</name>
        <dbReference type="ChEBI" id="CHEBI:29105"/>
    </ligand>
</feature>
<keyword evidence="3" id="KW-0862">Zinc</keyword>
<dbReference type="EMBL" id="PVZC01000006">
    <property type="protein sequence ID" value="PRX97226.1"/>
    <property type="molecule type" value="Genomic_DNA"/>
</dbReference>
<keyword evidence="5" id="KW-0732">Signal</keyword>
<keyword evidence="7" id="KW-1185">Reference proteome</keyword>
<dbReference type="GO" id="GO:0008270">
    <property type="term" value="F:zinc ion binding"/>
    <property type="evidence" value="ECO:0007669"/>
    <property type="project" value="InterPro"/>
</dbReference>
<evidence type="ECO:0000256" key="4">
    <source>
        <dbReference type="SAM" id="MobiDB-lite"/>
    </source>
</evidence>
<feature type="chain" id="PRO_5015560025" evidence="5">
    <location>
        <begin position="37"/>
        <end position="238"/>
    </location>
</feature>
<keyword evidence="3" id="KW-0479">Metal-binding</keyword>
<comment type="function">
    <text evidence="2">Catalyzes the reversible hydration of carbon dioxide to form bicarbonate.</text>
</comment>
<dbReference type="SMART" id="SM00947">
    <property type="entry name" value="Pro_CA"/>
    <property type="match status" value="1"/>
</dbReference>
<feature type="signal peptide" evidence="5">
    <location>
        <begin position="1"/>
        <end position="36"/>
    </location>
</feature>
<dbReference type="InterPro" id="IPR036874">
    <property type="entry name" value="Carbonic_anhydrase_sf"/>
</dbReference>
<dbReference type="RefSeq" id="WP_106249101.1">
    <property type="nucleotide sequence ID" value="NZ_PVZC01000006.1"/>
</dbReference>
<protein>
    <submittedName>
        <fullName evidence="6">Carbonic anhydrase</fullName>
    </submittedName>
</protein>
<gene>
    <name evidence="6" type="ORF">CLV72_106262</name>
</gene>
<dbReference type="PANTHER" id="PTHR11002">
    <property type="entry name" value="CARBONIC ANHYDRASE"/>
    <property type="match status" value="1"/>
</dbReference>
<dbReference type="Proteomes" id="UP000237846">
    <property type="component" value="Unassembled WGS sequence"/>
</dbReference>
<dbReference type="InterPro" id="IPR001765">
    <property type="entry name" value="Carbonic_anhydrase"/>
</dbReference>
<proteinExistence type="inferred from homology"/>